<dbReference type="Proteomes" id="UP000822688">
    <property type="component" value="Chromosome 9"/>
</dbReference>
<evidence type="ECO:0000313" key="3">
    <source>
        <dbReference type="Proteomes" id="UP000822688"/>
    </source>
</evidence>
<organism evidence="2 3">
    <name type="scientific">Ceratodon purpureus</name>
    <name type="common">Fire moss</name>
    <name type="synonym">Dicranum purpureum</name>
    <dbReference type="NCBI Taxonomy" id="3225"/>
    <lineage>
        <taxon>Eukaryota</taxon>
        <taxon>Viridiplantae</taxon>
        <taxon>Streptophyta</taxon>
        <taxon>Embryophyta</taxon>
        <taxon>Bryophyta</taxon>
        <taxon>Bryophytina</taxon>
        <taxon>Bryopsida</taxon>
        <taxon>Dicranidae</taxon>
        <taxon>Pseudoditrichales</taxon>
        <taxon>Ditrichaceae</taxon>
        <taxon>Ceratodon</taxon>
    </lineage>
</organism>
<evidence type="ECO:0000313" key="2">
    <source>
        <dbReference type="EMBL" id="KAG0562627.1"/>
    </source>
</evidence>
<reference evidence="2" key="1">
    <citation type="submission" date="2020-06" db="EMBL/GenBank/DDBJ databases">
        <title>WGS assembly of Ceratodon purpureus strain R40.</title>
        <authorList>
            <person name="Carey S.B."/>
            <person name="Jenkins J."/>
            <person name="Shu S."/>
            <person name="Lovell J.T."/>
            <person name="Sreedasyam A."/>
            <person name="Maumus F."/>
            <person name="Tiley G.P."/>
            <person name="Fernandez-Pozo N."/>
            <person name="Barry K."/>
            <person name="Chen C."/>
            <person name="Wang M."/>
            <person name="Lipzen A."/>
            <person name="Daum C."/>
            <person name="Saski C.A."/>
            <person name="Payton A.C."/>
            <person name="Mcbreen J.C."/>
            <person name="Conrad R.E."/>
            <person name="Kollar L.M."/>
            <person name="Olsson S."/>
            <person name="Huttunen S."/>
            <person name="Landis J.B."/>
            <person name="Wickett N.J."/>
            <person name="Johnson M.G."/>
            <person name="Rensing S.A."/>
            <person name="Grimwood J."/>
            <person name="Schmutz J."/>
            <person name="Mcdaniel S.F."/>
        </authorList>
    </citation>
    <scope>NUCLEOTIDE SEQUENCE</scope>
    <source>
        <strain evidence="2">R40</strain>
    </source>
</reference>
<keyword evidence="3" id="KW-1185">Reference proteome</keyword>
<feature type="chain" id="PRO_5035867428" evidence="1">
    <location>
        <begin position="20"/>
        <end position="46"/>
    </location>
</feature>
<evidence type="ECO:0000256" key="1">
    <source>
        <dbReference type="SAM" id="SignalP"/>
    </source>
</evidence>
<sequence length="46" mass="5097">MCVCFLLIHTITSPVCVHCEITTTNNNNNNKQSTCGSCGLLYNLMF</sequence>
<name>A0A8T0GVN1_CERPU</name>
<proteinExistence type="predicted"/>
<dbReference type="AlphaFoldDB" id="A0A8T0GVN1"/>
<feature type="signal peptide" evidence="1">
    <location>
        <begin position="1"/>
        <end position="19"/>
    </location>
</feature>
<protein>
    <submittedName>
        <fullName evidence="2">Uncharacterized protein</fullName>
    </submittedName>
</protein>
<keyword evidence="1" id="KW-0732">Signal</keyword>
<accession>A0A8T0GVN1</accession>
<comment type="caution">
    <text evidence="2">The sequence shown here is derived from an EMBL/GenBank/DDBJ whole genome shotgun (WGS) entry which is preliminary data.</text>
</comment>
<gene>
    <name evidence="2" type="ORF">KC19_9G160800</name>
</gene>
<dbReference type="EMBL" id="CM026430">
    <property type="protein sequence ID" value="KAG0562627.1"/>
    <property type="molecule type" value="Genomic_DNA"/>
</dbReference>